<dbReference type="InterPro" id="IPR036812">
    <property type="entry name" value="NAD(P)_OxRdtase_dom_sf"/>
</dbReference>
<feature type="transmembrane region" description="Helical" evidence="4">
    <location>
        <begin position="136"/>
        <end position="160"/>
    </location>
</feature>
<dbReference type="PANTHER" id="PTHR43150">
    <property type="entry name" value="HYPERKINETIC, ISOFORM M"/>
    <property type="match status" value="1"/>
</dbReference>
<proteinExistence type="inferred from homology"/>
<comment type="caution">
    <text evidence="6">The sequence shown here is derived from an EMBL/GenBank/DDBJ whole genome shotgun (WGS) entry which is preliminary data.</text>
</comment>
<dbReference type="GO" id="GO:0016491">
    <property type="term" value="F:oxidoreductase activity"/>
    <property type="evidence" value="ECO:0007669"/>
    <property type="project" value="UniProtKB-KW"/>
</dbReference>
<evidence type="ECO:0000256" key="4">
    <source>
        <dbReference type="SAM" id="Phobius"/>
    </source>
</evidence>
<dbReference type="PANTHER" id="PTHR43150:SF6">
    <property type="entry name" value="VIC POTASSIUM ION CHANNEL, BETA SUBUNIT (EUROFUNG)"/>
    <property type="match status" value="1"/>
</dbReference>
<dbReference type="InterPro" id="IPR023210">
    <property type="entry name" value="NADP_OxRdtase_dom"/>
</dbReference>
<accession>A0A9N8WSY3</accession>
<feature type="transmembrane region" description="Helical" evidence="4">
    <location>
        <begin position="228"/>
        <end position="249"/>
    </location>
</feature>
<dbReference type="InterPro" id="IPR005399">
    <property type="entry name" value="K_chnl_volt-dep_bsu_KCNAB-rel"/>
</dbReference>
<gene>
    <name evidence="6" type="ORF">MDCFG202_LOCUS307100</name>
</gene>
<dbReference type="PRINTS" id="PR01577">
    <property type="entry name" value="KCNABCHANNEL"/>
</dbReference>
<sequence>MESPSGDPQRSDVIHEVRHEKPATDGGLVAWLGVVGAWLMFFITWGPAGSFGVFEAYYKSRMLSSYSESTIAWIGGIVFPILFNALEPKVGFGWTIRVFGFLQLVFGLAALGLLLQMPQKSTKPRRLFEWRAFTEIPYTTFCVGCFCQYLSYWIPLFYLVTYGRSVLGMSDAMSSYLLSILHGSSAVGRILPNLLMPKFGAMPVVFTSTVMCAVLLFAWIAIRQSAGFIVFCVLFGISSGTFVAANPVATLHPTITPSLTIAGERLGMNWLISGLGTLLGAPIAGTLSRPDNGQFLHAQVFTGCIMVGAALFIVNHTFHQFGNRLFVILKKKEKKRKMEYRFLGRSGLQVSAISLGSWLTYGGHVDKDKAFACMKAAYDCGINFFDCAEGYADGEGERIVGECVCKFGWKRNDLVISTKINWGGSYGELAANNYGLSRKHIIEGLDASLERMGLSYVDLVYAHRPDRKTPIEETVRAFNHVINMGKAFYWGTSQWSADEIATAWRYADKLGLIGPTMEQPEYNMLTRTKVESEFVHLYREVGTGLTVFSPLAMGLLTGKYNDGIPDDSRLGVSDDKFVKLTKSEFGNEEGKKMLDKIARLKPVAESLGTSQAILALAWVLKNKNVSSAITGASRPEQILESVKVFSILPKLTDEIMEEIDNILGNRPTPYTSRFI</sequence>
<feature type="transmembrane region" description="Helical" evidence="4">
    <location>
        <begin position="28"/>
        <end position="54"/>
    </location>
</feature>
<feature type="transmembrane region" description="Helical" evidence="4">
    <location>
        <begin position="66"/>
        <end position="86"/>
    </location>
</feature>
<feature type="transmembrane region" description="Helical" evidence="4">
    <location>
        <begin position="300"/>
        <end position="321"/>
    </location>
</feature>
<evidence type="ECO:0000313" key="6">
    <source>
        <dbReference type="EMBL" id="CAG1989344.1"/>
    </source>
</evidence>
<dbReference type="SUPFAM" id="SSF51430">
    <property type="entry name" value="NAD(P)-linked oxidoreductase"/>
    <property type="match status" value="1"/>
</dbReference>
<evidence type="ECO:0000259" key="5">
    <source>
        <dbReference type="Pfam" id="PF00248"/>
    </source>
</evidence>
<keyword evidence="2" id="KW-0521">NADP</keyword>
<evidence type="ECO:0000256" key="1">
    <source>
        <dbReference type="ARBA" id="ARBA00006515"/>
    </source>
</evidence>
<dbReference type="Proteomes" id="UP000746612">
    <property type="component" value="Unassembled WGS sequence"/>
</dbReference>
<reference evidence="6" key="1">
    <citation type="submission" date="2021-03" db="EMBL/GenBank/DDBJ databases">
        <authorList>
            <person name="Alouane T."/>
            <person name="Langin T."/>
            <person name="Bonhomme L."/>
        </authorList>
    </citation>
    <scope>NUCLEOTIDE SEQUENCE</scope>
    <source>
        <strain evidence="6">MDC_Fg202</strain>
    </source>
</reference>
<evidence type="ECO:0000256" key="3">
    <source>
        <dbReference type="ARBA" id="ARBA00023002"/>
    </source>
</evidence>
<dbReference type="AlphaFoldDB" id="A0A9N8WSY3"/>
<keyword evidence="4" id="KW-0812">Transmembrane</keyword>
<dbReference type="SUPFAM" id="SSF103473">
    <property type="entry name" value="MFS general substrate transporter"/>
    <property type="match status" value="1"/>
</dbReference>
<evidence type="ECO:0000256" key="2">
    <source>
        <dbReference type="ARBA" id="ARBA00022857"/>
    </source>
</evidence>
<keyword evidence="4" id="KW-0472">Membrane</keyword>
<dbReference type="Gene3D" id="1.20.1250.20">
    <property type="entry name" value="MFS general substrate transporter like domains"/>
    <property type="match status" value="1"/>
</dbReference>
<comment type="similarity">
    <text evidence="1">Belongs to the shaker potassium channel beta subunit family.</text>
</comment>
<organism evidence="6 7">
    <name type="scientific">Gibberella zeae</name>
    <name type="common">Wheat head blight fungus</name>
    <name type="synonym">Fusarium graminearum</name>
    <dbReference type="NCBI Taxonomy" id="5518"/>
    <lineage>
        <taxon>Eukaryota</taxon>
        <taxon>Fungi</taxon>
        <taxon>Dikarya</taxon>
        <taxon>Ascomycota</taxon>
        <taxon>Pezizomycotina</taxon>
        <taxon>Sordariomycetes</taxon>
        <taxon>Hypocreomycetidae</taxon>
        <taxon>Hypocreales</taxon>
        <taxon>Nectriaceae</taxon>
        <taxon>Fusarium</taxon>
    </lineage>
</organism>
<feature type="transmembrane region" description="Helical" evidence="4">
    <location>
        <begin position="92"/>
        <end position="115"/>
    </location>
</feature>
<feature type="domain" description="NADP-dependent oxidoreductase" evidence="5">
    <location>
        <begin position="353"/>
        <end position="662"/>
    </location>
</feature>
<dbReference type="Pfam" id="PF00248">
    <property type="entry name" value="Aldo_ket_red"/>
    <property type="match status" value="1"/>
</dbReference>
<name>A0A9N8WSY3_GIBZA</name>
<dbReference type="InterPro" id="IPR036259">
    <property type="entry name" value="MFS_trans_sf"/>
</dbReference>
<keyword evidence="3" id="KW-0560">Oxidoreductase</keyword>
<keyword evidence="4" id="KW-1133">Transmembrane helix</keyword>
<evidence type="ECO:0000313" key="7">
    <source>
        <dbReference type="Proteomes" id="UP000746612"/>
    </source>
</evidence>
<dbReference type="Gene3D" id="3.20.20.100">
    <property type="entry name" value="NADP-dependent oxidoreductase domain"/>
    <property type="match status" value="1"/>
</dbReference>
<feature type="transmembrane region" description="Helical" evidence="4">
    <location>
        <begin position="203"/>
        <end position="222"/>
    </location>
</feature>
<dbReference type="EMBL" id="CAJPIJ010000146">
    <property type="protein sequence ID" value="CAG1989344.1"/>
    <property type="molecule type" value="Genomic_DNA"/>
</dbReference>
<feature type="transmembrane region" description="Helical" evidence="4">
    <location>
        <begin position="270"/>
        <end position="288"/>
    </location>
</feature>
<protein>
    <recommendedName>
        <fullName evidence="5">NADP-dependent oxidoreductase domain-containing protein</fullName>
    </recommendedName>
</protein>